<reference evidence="2 3" key="1">
    <citation type="submission" date="2020-08" db="EMBL/GenBank/DDBJ databases">
        <title>Exploring microbial biodiversity for novel pathways involved in the catabolism of aromatic compounds derived from lignin.</title>
        <authorList>
            <person name="Elkins J."/>
        </authorList>
    </citation>
    <scope>NUCLEOTIDE SEQUENCE [LARGE SCALE GENOMIC DNA]</scope>
    <source>
        <strain evidence="2 3">B1D3A</strain>
    </source>
</reference>
<sequence>MKLQIHATLDYSVPVPTDLLLHVEAAHLPEQTVSDAVIQLGDHEHFARVPAQDNIGERISLRVAERLSVDYRATVDINRKLADISGLEAVPPHLLPGPTVPYLLDSLYCPATRFRSFVEGEFGPLSGGARIAALRDYIHQRFRYVPGSSTPQTDAMDTFVQREGICRDFAHLLVTLARASTIPARFASVYAPSVNPPDFHAVAEVFLDGEWHLVDATGMAQEGEMAKIGIGRDAADVAFLTAFGFANMVGQSVEVTAL</sequence>
<proteinExistence type="predicted"/>
<dbReference type="PANTHER" id="PTHR33490">
    <property type="entry name" value="BLR5614 PROTEIN-RELATED"/>
    <property type="match status" value="1"/>
</dbReference>
<evidence type="ECO:0000313" key="3">
    <source>
        <dbReference type="Proteomes" id="UP001138540"/>
    </source>
</evidence>
<keyword evidence="3" id="KW-1185">Reference proteome</keyword>
<name>A0ABR6NBA1_9SPHN</name>
<dbReference type="InterPro" id="IPR002931">
    <property type="entry name" value="Transglutaminase-like"/>
</dbReference>
<dbReference type="Gene3D" id="2.60.40.2250">
    <property type="match status" value="1"/>
</dbReference>
<evidence type="ECO:0000259" key="1">
    <source>
        <dbReference type="SMART" id="SM00460"/>
    </source>
</evidence>
<protein>
    <submittedName>
        <fullName evidence="2">Transglutaminase-like putative cysteine protease</fullName>
    </submittedName>
</protein>
<comment type="caution">
    <text evidence="2">The sequence shown here is derived from an EMBL/GenBank/DDBJ whole genome shotgun (WGS) entry which is preliminary data.</text>
</comment>
<feature type="domain" description="Transglutaminase-like" evidence="1">
    <location>
        <begin position="158"/>
        <end position="218"/>
    </location>
</feature>
<dbReference type="PANTHER" id="PTHR33490:SF12">
    <property type="entry name" value="BLL5557 PROTEIN"/>
    <property type="match status" value="1"/>
</dbReference>
<organism evidence="2 3">
    <name type="scientific">Sphingobium lignivorans</name>
    <dbReference type="NCBI Taxonomy" id="2735886"/>
    <lineage>
        <taxon>Bacteria</taxon>
        <taxon>Pseudomonadati</taxon>
        <taxon>Pseudomonadota</taxon>
        <taxon>Alphaproteobacteria</taxon>
        <taxon>Sphingomonadales</taxon>
        <taxon>Sphingomonadaceae</taxon>
        <taxon>Sphingobium</taxon>
    </lineage>
</organism>
<dbReference type="Pfam" id="PF01841">
    <property type="entry name" value="Transglut_core"/>
    <property type="match status" value="1"/>
</dbReference>
<dbReference type="InterPro" id="IPR038765">
    <property type="entry name" value="Papain-like_cys_pep_sf"/>
</dbReference>
<dbReference type="SUPFAM" id="SSF54001">
    <property type="entry name" value="Cysteine proteinases"/>
    <property type="match status" value="1"/>
</dbReference>
<gene>
    <name evidence="2" type="ORF">HNP60_000310</name>
</gene>
<dbReference type="EMBL" id="JACHKA010000001">
    <property type="protein sequence ID" value="MBB5984336.1"/>
    <property type="molecule type" value="Genomic_DNA"/>
</dbReference>
<dbReference type="Gene3D" id="3.10.620.30">
    <property type="match status" value="1"/>
</dbReference>
<accession>A0ABR6NBA1</accession>
<dbReference type="Proteomes" id="UP001138540">
    <property type="component" value="Unassembled WGS sequence"/>
</dbReference>
<evidence type="ECO:0000313" key="2">
    <source>
        <dbReference type="EMBL" id="MBB5984336.1"/>
    </source>
</evidence>
<dbReference type="SMART" id="SM00460">
    <property type="entry name" value="TGc"/>
    <property type="match status" value="1"/>
</dbReference>
<dbReference type="RefSeq" id="WP_184149314.1">
    <property type="nucleotide sequence ID" value="NZ_JACHKA010000001.1"/>
</dbReference>